<name>A0A3G9IKD2_9BACL</name>
<dbReference type="KEGG" id="pbk:Back11_07050"/>
<evidence type="ECO:0000313" key="2">
    <source>
        <dbReference type="Proteomes" id="UP000275368"/>
    </source>
</evidence>
<dbReference type="Proteomes" id="UP000275368">
    <property type="component" value="Chromosome"/>
</dbReference>
<gene>
    <name evidence="1" type="ORF">Back11_07050</name>
</gene>
<protein>
    <submittedName>
        <fullName evidence="1">Uncharacterized protein</fullName>
    </submittedName>
</protein>
<accession>A0A3G9IKD2</accession>
<sequence length="128" mass="14214">MAGLVAGSILAAVLKYLQVKTNKRVYTLLLNIDFIPYTPKNLPETMELALHLAVSVPLGMIYLLIVQRWGHRFLFGLFLGLVSACTWIPLTLVSDRVPSISDFVALFLWLSGHAIFGLILSLFAGRNK</sequence>
<organism evidence="1 2">
    <name type="scientific">Paenibacillus baekrokdamisoli</name>
    <dbReference type="NCBI Taxonomy" id="1712516"/>
    <lineage>
        <taxon>Bacteria</taxon>
        <taxon>Bacillati</taxon>
        <taxon>Bacillota</taxon>
        <taxon>Bacilli</taxon>
        <taxon>Bacillales</taxon>
        <taxon>Paenibacillaceae</taxon>
        <taxon>Paenibacillus</taxon>
    </lineage>
</organism>
<reference evidence="1 2" key="1">
    <citation type="submission" date="2018-11" db="EMBL/GenBank/DDBJ databases">
        <title>Complete genome sequence of Paenibacillus baekrokdamisoli strain KCTC 33723.</title>
        <authorList>
            <person name="Kang S.W."/>
            <person name="Lee K.C."/>
            <person name="Kim K.K."/>
            <person name="Kim J.S."/>
            <person name="Kim D.S."/>
            <person name="Ko S.H."/>
            <person name="Yang S.H."/>
            <person name="Lee J.S."/>
        </authorList>
    </citation>
    <scope>NUCLEOTIDE SEQUENCE [LARGE SCALE GENOMIC DNA]</scope>
    <source>
        <strain evidence="1 2">KCTC 33723</strain>
    </source>
</reference>
<dbReference type="RefSeq" id="WP_125653713.1">
    <property type="nucleotide sequence ID" value="NZ_AP019308.1"/>
</dbReference>
<dbReference type="EMBL" id="AP019308">
    <property type="protein sequence ID" value="BBH19360.1"/>
    <property type="molecule type" value="Genomic_DNA"/>
</dbReference>
<keyword evidence="2" id="KW-1185">Reference proteome</keyword>
<proteinExistence type="predicted"/>
<evidence type="ECO:0000313" key="1">
    <source>
        <dbReference type="EMBL" id="BBH19360.1"/>
    </source>
</evidence>
<dbReference type="OrthoDB" id="1443299at2"/>
<dbReference type="AlphaFoldDB" id="A0A3G9IKD2"/>